<proteinExistence type="predicted"/>
<dbReference type="STRING" id="623281.SAMN05421747_101347"/>
<name>A0A1I1E5B6_9SPHI</name>
<accession>A0A1I1E5B6</accession>
<keyword evidence="1" id="KW-0812">Transmembrane</keyword>
<keyword evidence="1" id="KW-0472">Membrane</keyword>
<sequence>MNTIKRILGVVWIVLGLAAGYYLIVSQAIPQFSSGKGEDLVPAIIYTFILMPIITGGLCIFGWYALTGEYRDGD</sequence>
<evidence type="ECO:0000256" key="1">
    <source>
        <dbReference type="SAM" id="Phobius"/>
    </source>
</evidence>
<dbReference type="Pfam" id="PF20664">
    <property type="entry name" value="DUF6814"/>
    <property type="match status" value="1"/>
</dbReference>
<feature type="transmembrane region" description="Helical" evidence="1">
    <location>
        <begin position="7"/>
        <end position="24"/>
    </location>
</feature>
<evidence type="ECO:0000313" key="3">
    <source>
        <dbReference type="Proteomes" id="UP000199577"/>
    </source>
</evidence>
<evidence type="ECO:0000313" key="2">
    <source>
        <dbReference type="EMBL" id="SFB82439.1"/>
    </source>
</evidence>
<reference evidence="3" key="1">
    <citation type="submission" date="2016-10" db="EMBL/GenBank/DDBJ databases">
        <authorList>
            <person name="Varghese N."/>
            <person name="Submissions S."/>
        </authorList>
    </citation>
    <scope>NUCLEOTIDE SEQUENCE [LARGE SCALE GENOMIC DNA]</scope>
    <source>
        <strain evidence="3">DSM 22900</strain>
    </source>
</reference>
<protein>
    <submittedName>
        <fullName evidence="2">Uncharacterized protein</fullName>
    </submittedName>
</protein>
<gene>
    <name evidence="2" type="ORF">SAMN05421747_101347</name>
</gene>
<organism evidence="2 3">
    <name type="scientific">Parapedobacter composti</name>
    <dbReference type="NCBI Taxonomy" id="623281"/>
    <lineage>
        <taxon>Bacteria</taxon>
        <taxon>Pseudomonadati</taxon>
        <taxon>Bacteroidota</taxon>
        <taxon>Sphingobacteriia</taxon>
        <taxon>Sphingobacteriales</taxon>
        <taxon>Sphingobacteriaceae</taxon>
        <taxon>Parapedobacter</taxon>
    </lineage>
</organism>
<dbReference type="AlphaFoldDB" id="A0A1I1E5B6"/>
<dbReference type="OrthoDB" id="679529at2"/>
<dbReference type="RefSeq" id="WP_090970404.1">
    <property type="nucleotide sequence ID" value="NZ_FOLL01000001.1"/>
</dbReference>
<keyword evidence="3" id="KW-1185">Reference proteome</keyword>
<dbReference type="InterPro" id="IPR049211">
    <property type="entry name" value="DUF6814"/>
</dbReference>
<feature type="transmembrane region" description="Helical" evidence="1">
    <location>
        <begin position="44"/>
        <end position="66"/>
    </location>
</feature>
<dbReference type="EMBL" id="FOLL01000001">
    <property type="protein sequence ID" value="SFB82439.1"/>
    <property type="molecule type" value="Genomic_DNA"/>
</dbReference>
<keyword evidence="1" id="KW-1133">Transmembrane helix</keyword>
<dbReference type="Proteomes" id="UP000199577">
    <property type="component" value="Unassembled WGS sequence"/>
</dbReference>